<dbReference type="SUPFAM" id="SSF50978">
    <property type="entry name" value="WD40 repeat-like"/>
    <property type="match status" value="1"/>
</dbReference>
<dbReference type="SMART" id="SM00667">
    <property type="entry name" value="LisH"/>
    <property type="match status" value="1"/>
</dbReference>
<dbReference type="OrthoDB" id="1367865at2759"/>
<dbReference type="EMBL" id="KI546078">
    <property type="protein sequence ID" value="EST46291.1"/>
    <property type="molecule type" value="Genomic_DNA"/>
</dbReference>
<dbReference type="AlphaFoldDB" id="V6LRG8"/>
<dbReference type="GO" id="GO:0006357">
    <property type="term" value="P:regulation of transcription by RNA polymerase II"/>
    <property type="evidence" value="ECO:0007669"/>
    <property type="project" value="TreeGrafter"/>
</dbReference>
<evidence type="ECO:0000256" key="4">
    <source>
        <dbReference type="ARBA" id="ARBA00023242"/>
    </source>
</evidence>
<evidence type="ECO:0000313" key="7">
    <source>
        <dbReference type="Proteomes" id="UP000018208"/>
    </source>
</evidence>
<organism evidence="5">
    <name type="scientific">Spironucleus salmonicida</name>
    <dbReference type="NCBI Taxonomy" id="348837"/>
    <lineage>
        <taxon>Eukaryota</taxon>
        <taxon>Metamonada</taxon>
        <taxon>Diplomonadida</taxon>
        <taxon>Hexamitidae</taxon>
        <taxon>Hexamitinae</taxon>
        <taxon>Spironucleus</taxon>
    </lineage>
</organism>
<proteinExistence type="predicted"/>
<comment type="subcellular location">
    <subcellularLocation>
        <location evidence="1">Nucleus</location>
    </subcellularLocation>
</comment>
<dbReference type="VEuPathDB" id="GiardiaDB:SS50377_23190"/>
<dbReference type="GO" id="GO:0003714">
    <property type="term" value="F:transcription corepressor activity"/>
    <property type="evidence" value="ECO:0007669"/>
    <property type="project" value="InterPro"/>
</dbReference>
<reference evidence="5 6" key="1">
    <citation type="journal article" date="2014" name="PLoS Genet.">
        <title>The Genome of Spironucleus salmonicida Highlights a Fish Pathogen Adapted to Fluctuating Environments.</title>
        <authorList>
            <person name="Xu F."/>
            <person name="Jerlstrom-Hultqvist J."/>
            <person name="Einarsson E."/>
            <person name="Astvaldsson A."/>
            <person name="Svard S.G."/>
            <person name="Andersson J.O."/>
        </authorList>
    </citation>
    <scope>NUCLEOTIDE SEQUENCE</scope>
    <source>
        <strain evidence="6">ATCC 50377</strain>
    </source>
</reference>
<dbReference type="PROSITE" id="PS50896">
    <property type="entry name" value="LISH"/>
    <property type="match status" value="1"/>
</dbReference>
<dbReference type="InterPro" id="IPR036322">
    <property type="entry name" value="WD40_repeat_dom_sf"/>
</dbReference>
<dbReference type="EMBL" id="AUWU02000003">
    <property type="protein sequence ID" value="KAH0575555.1"/>
    <property type="molecule type" value="Genomic_DNA"/>
</dbReference>
<dbReference type="InterPro" id="IPR006594">
    <property type="entry name" value="LisH"/>
</dbReference>
<keyword evidence="4" id="KW-0539">Nucleus</keyword>
<dbReference type="PANTHER" id="PTHR22846">
    <property type="entry name" value="WD40 REPEAT PROTEIN"/>
    <property type="match status" value="1"/>
</dbReference>
<evidence type="ECO:0000256" key="3">
    <source>
        <dbReference type="ARBA" id="ARBA00022737"/>
    </source>
</evidence>
<dbReference type="PANTHER" id="PTHR22846:SF2">
    <property type="entry name" value="F-BOX-LIKE_WD REPEAT-CONTAINING PROTEIN EBI"/>
    <property type="match status" value="1"/>
</dbReference>
<dbReference type="Gene3D" id="1.20.960.30">
    <property type="match status" value="1"/>
</dbReference>
<dbReference type="Pfam" id="PF08513">
    <property type="entry name" value="LisH"/>
    <property type="match status" value="1"/>
</dbReference>
<protein>
    <submittedName>
        <fullName evidence="5">LisH domain-containing protein</fullName>
    </submittedName>
</protein>
<evidence type="ECO:0000256" key="1">
    <source>
        <dbReference type="ARBA" id="ARBA00004123"/>
    </source>
</evidence>
<accession>V6LRG8</accession>
<keyword evidence="7" id="KW-1185">Reference proteome</keyword>
<evidence type="ECO:0000256" key="2">
    <source>
        <dbReference type="ARBA" id="ARBA00022574"/>
    </source>
</evidence>
<keyword evidence="3" id="KW-0677">Repeat</keyword>
<name>V6LRG8_9EUKA</name>
<dbReference type="Proteomes" id="UP000018208">
    <property type="component" value="Unassembled WGS sequence"/>
</dbReference>
<gene>
    <name evidence="5" type="ORF">SS50377_13677</name>
    <name evidence="6" type="ORF">SS50377_23190</name>
</gene>
<keyword evidence="2" id="KW-0853">WD repeat</keyword>
<sequence>MSLHANELNYLVYRYLLEQGYEHAAFSFFNELDISKFAPDPQNVPKGLLVALLQKSLQLLDIEMHIDSKGQLHACNKPFQLFEPHSCSTVHLINQTLQRYDPLFLDKSQNKESLSNLPTPILFTQSDILQKVYLQPQIDQLEQIKLESLTNEILESKFTSNQEEIQQNDQKSQQEKYLSEMKISALSIDFLLEKLNSQMSNITIDTQDQFFKYQKQIQLNQNQILDQDTLLKEDVQQYISFSAFIKATSSSISAIQTNLLEKILKVTEQNKQHLCTCENVFCECDLLQKDEDAKDVKNIECSRIIIFGDQVGQAFIIIFNDQQQFISGNIITSNIQNSDIVSIHLMQNRNRFIISQSDGTINIFKLNILFDDNTMIPEILQIYSGKPFGSLLLSQTMIQEGRQFKTYLIAYGSTSSPYLLQLNTMIASRMSTSFITQSAEDGVEYLLLNSCYDELNIYSASVTCLCLIGDFIISARSDNLLLISELGKEGIKIQLENRPQIITELNGNAYIFTDTLNCYEYNIQQNKISEFQVDQVVLSAISLPQGVAYISGNHVFLLGGIENGIPLIKLDWIMPNDVNFIIQEGDFINAISKGMVYQIDIKNDDFQERQIFKLAEIQTFDSCQDSIVYGSSSGGISIQLRWPIQK</sequence>
<dbReference type="GO" id="GO:0000118">
    <property type="term" value="C:histone deacetylase complex"/>
    <property type="evidence" value="ECO:0007669"/>
    <property type="project" value="TreeGrafter"/>
</dbReference>
<dbReference type="InterPro" id="IPR045183">
    <property type="entry name" value="Ebi-like"/>
</dbReference>
<reference evidence="6" key="2">
    <citation type="submission" date="2020-12" db="EMBL/GenBank/DDBJ databases">
        <title>New Spironucleus salmonicida genome in near-complete chromosomes.</title>
        <authorList>
            <person name="Xu F."/>
            <person name="Kurt Z."/>
            <person name="Jimenez-Gonzalez A."/>
            <person name="Astvaldsson A."/>
            <person name="Andersson J.O."/>
            <person name="Svard S.G."/>
        </authorList>
    </citation>
    <scope>NUCLEOTIDE SEQUENCE</scope>
    <source>
        <strain evidence="6">ATCC 50377</strain>
    </source>
</reference>
<evidence type="ECO:0000313" key="5">
    <source>
        <dbReference type="EMBL" id="EST46291.1"/>
    </source>
</evidence>
<evidence type="ECO:0000313" key="6">
    <source>
        <dbReference type="EMBL" id="KAH0575555.1"/>
    </source>
</evidence>